<sequence>MKEWEKTEIEEGRPDGKISRRQFVKGMAWGAAAISLSSILPGCAAAAVATGTEGTTKGAGETTAPVSAGSPEGGIYIQGGDINMNGQTYTLEFIQPVKLVAKIDGEEKTEGTWRSSNKHLVSVDPDGTIVMRDGVGGYDVEITWSFEGTVYSVNFHTGQTSGAHSIEVDRPMTRGDFLIRLADYFGWYHYNGVMDDGTDIDNEGNIMTAERVRNYFDVTGRNDYVKPVEAALDMGILTASSPDDCFYPMSVMTREDAAVILCRAFCLEALKEDYLSDFEDAAKISPECRDALNTLTGRNFMRGITDRTLGPSDGITDTQARIIIEAISRRIVSPVWSMPVSHRKFVRCRPIWFTSTKNATVHWRCRAFNISHPQMKGLFVGDRGNGVTLSDEWGEWIDYIPGYSTDPMFGLNNNWDFPYDNVYFCVEVEAYATRDGLEDSPVSRFIWRIDRPAWHDFATDKLHEGSEDYPAVYRFFDNFQAAAYYIEGSKMGILYDGLMPTNTTTTLIDQVNKIATKPYVFVLGHNHGDHKGAMAAAYNNGLDVYFCDRVGPIDGEWSIETYAKDYTSGNPTVVDTVSGTYTGDKVHLVSEGDVLDLGNCKFEVYQLPGHEDASILIYDREHGLLFSSDIYGVNRYWVADQFGAKGVRQDLLLSLHQQLMAAYTKDGRQVRELYTGHNRIGVGSDYLMVWEQCLQNLVNYGPDSVSDDRRGDGAILAKDGNSFNTLNWTGFSISGKQVVAEYKGKYDGNVFTRIELDNTGESDRVESNLYFDYKTNAQLSNVTFSDAELVGHDFKYKAGQEMENELLEDGRLKYAVSNKFVPFDYEYEVLISPLQDTVTMTPVAMSDRITALTVNGAPASSRCPVTVPASGPAVVTVTGPDGKTNRTYTFTFRTV</sequence>
<accession>A0A6N3GJD7</accession>
<name>A0A6N3GJD7_CLOSY</name>
<keyword evidence="1" id="KW-0677">Repeat</keyword>
<dbReference type="InterPro" id="IPR006311">
    <property type="entry name" value="TAT_signal"/>
</dbReference>
<proteinExistence type="predicted"/>
<dbReference type="PROSITE" id="PS51272">
    <property type="entry name" value="SLH"/>
    <property type="match status" value="1"/>
</dbReference>
<evidence type="ECO:0000313" key="4">
    <source>
        <dbReference type="EMBL" id="VYU64728.1"/>
    </source>
</evidence>
<feature type="region of interest" description="Disordered" evidence="2">
    <location>
        <begin position="51"/>
        <end position="72"/>
    </location>
</feature>
<dbReference type="PANTHER" id="PTHR42951">
    <property type="entry name" value="METALLO-BETA-LACTAMASE DOMAIN-CONTAINING"/>
    <property type="match status" value="1"/>
</dbReference>
<dbReference type="PROSITE" id="PS51318">
    <property type="entry name" value="TAT"/>
    <property type="match status" value="1"/>
</dbReference>
<dbReference type="InterPro" id="IPR036866">
    <property type="entry name" value="RibonucZ/Hydroxyglut_hydro"/>
</dbReference>
<evidence type="ECO:0000256" key="1">
    <source>
        <dbReference type="ARBA" id="ARBA00022737"/>
    </source>
</evidence>
<dbReference type="InterPro" id="IPR050855">
    <property type="entry name" value="NDM-1-like"/>
</dbReference>
<dbReference type="Pfam" id="PF00395">
    <property type="entry name" value="SLH"/>
    <property type="match status" value="1"/>
</dbReference>
<protein>
    <recommendedName>
        <fullName evidence="3">SLH domain-containing protein</fullName>
    </recommendedName>
</protein>
<dbReference type="EMBL" id="CACRUA010000035">
    <property type="protein sequence ID" value="VYU64728.1"/>
    <property type="molecule type" value="Genomic_DNA"/>
</dbReference>
<dbReference type="InterPro" id="IPR025883">
    <property type="entry name" value="Cadherin-like_domain"/>
</dbReference>
<feature type="domain" description="SLH" evidence="3">
    <location>
        <begin position="211"/>
        <end position="275"/>
    </location>
</feature>
<dbReference type="InterPro" id="IPR001279">
    <property type="entry name" value="Metallo-B-lactamas"/>
</dbReference>
<dbReference type="Pfam" id="PF12733">
    <property type="entry name" value="Cadherin-like"/>
    <property type="match status" value="1"/>
</dbReference>
<dbReference type="AlphaFoldDB" id="A0A6N3GJD7"/>
<organism evidence="4">
    <name type="scientific">Clostridium symbiosum</name>
    <name type="common">Bacteroides symbiosus</name>
    <dbReference type="NCBI Taxonomy" id="1512"/>
    <lineage>
        <taxon>Bacteria</taxon>
        <taxon>Bacillati</taxon>
        <taxon>Bacillota</taxon>
        <taxon>Clostridia</taxon>
        <taxon>Lachnospirales</taxon>
        <taxon>Lachnospiraceae</taxon>
        <taxon>Otoolea</taxon>
    </lineage>
</organism>
<reference evidence="4" key="1">
    <citation type="submission" date="2019-11" db="EMBL/GenBank/DDBJ databases">
        <authorList>
            <person name="Feng L."/>
        </authorList>
    </citation>
    <scope>NUCLEOTIDE SEQUENCE</scope>
    <source>
        <strain evidence="4">CsymbiosumLFYP84</strain>
    </source>
</reference>
<evidence type="ECO:0000259" key="3">
    <source>
        <dbReference type="PROSITE" id="PS51272"/>
    </source>
</evidence>
<dbReference type="InterPro" id="IPR001119">
    <property type="entry name" value="SLH_dom"/>
</dbReference>
<dbReference type="Gene3D" id="3.60.15.10">
    <property type="entry name" value="Ribonuclease Z/Hydroxyacylglutathione hydrolase-like"/>
    <property type="match status" value="1"/>
</dbReference>
<gene>
    <name evidence="4" type="ORF">CSLFYP84_03121</name>
</gene>
<dbReference type="RefSeq" id="WP_003504387.1">
    <property type="nucleotide sequence ID" value="NZ_CACRUA010000035.1"/>
</dbReference>
<feature type="compositionally biased region" description="Low complexity" evidence="2">
    <location>
        <begin position="51"/>
        <end position="64"/>
    </location>
</feature>
<dbReference type="SUPFAM" id="SSF56281">
    <property type="entry name" value="Metallo-hydrolase/oxidoreductase"/>
    <property type="match status" value="1"/>
</dbReference>
<dbReference type="SMART" id="SM00849">
    <property type="entry name" value="Lactamase_B"/>
    <property type="match status" value="1"/>
</dbReference>
<evidence type="ECO:0000256" key="2">
    <source>
        <dbReference type="SAM" id="MobiDB-lite"/>
    </source>
</evidence>
<dbReference type="PANTHER" id="PTHR42951:SF22">
    <property type="entry name" value="METALLO BETA-LACTAMASE SUPERFAMILY LIPOPROTEIN"/>
    <property type="match status" value="1"/>
</dbReference>